<keyword evidence="2" id="KW-1185">Reference proteome</keyword>
<reference evidence="3" key="1">
    <citation type="submission" date="2025-08" db="UniProtKB">
        <authorList>
            <consortium name="RefSeq"/>
        </authorList>
    </citation>
    <scope>IDENTIFICATION</scope>
    <source>
        <tissue evidence="3">Seedling</tissue>
    </source>
</reference>
<feature type="domain" description="Retrotransposon Copia-like N-terminal" evidence="1">
    <location>
        <begin position="40"/>
        <end position="74"/>
    </location>
</feature>
<proteinExistence type="predicted"/>
<dbReference type="KEGG" id="zju:112491054"/>
<sequence>MPNLLGVLWDDTQMILPEHAIPYHRKRYARMLNFSCWINQLNQNNNIIWRSQILPAITGCNMEGFIDGTLQAPPLTSVVNTTSDGLPVSVAAPNSTFHQWRRDYKLVVQ</sequence>
<evidence type="ECO:0000313" key="2">
    <source>
        <dbReference type="Proteomes" id="UP001652623"/>
    </source>
</evidence>
<dbReference type="Pfam" id="PF14244">
    <property type="entry name" value="Retrotran_gag_3"/>
    <property type="match status" value="1"/>
</dbReference>
<gene>
    <name evidence="3" type="primary">LOC112491054</name>
</gene>
<accession>A0A6P6G222</accession>
<organism evidence="2 3">
    <name type="scientific">Ziziphus jujuba</name>
    <name type="common">Chinese jujube</name>
    <name type="synonym">Ziziphus sativa</name>
    <dbReference type="NCBI Taxonomy" id="326968"/>
    <lineage>
        <taxon>Eukaryota</taxon>
        <taxon>Viridiplantae</taxon>
        <taxon>Streptophyta</taxon>
        <taxon>Embryophyta</taxon>
        <taxon>Tracheophyta</taxon>
        <taxon>Spermatophyta</taxon>
        <taxon>Magnoliopsida</taxon>
        <taxon>eudicotyledons</taxon>
        <taxon>Gunneridae</taxon>
        <taxon>Pentapetalae</taxon>
        <taxon>rosids</taxon>
        <taxon>fabids</taxon>
        <taxon>Rosales</taxon>
        <taxon>Rhamnaceae</taxon>
        <taxon>Paliureae</taxon>
        <taxon>Ziziphus</taxon>
    </lineage>
</organism>
<protein>
    <submittedName>
        <fullName evidence="3">Uncharacterized protein LOC112491054</fullName>
    </submittedName>
</protein>
<dbReference type="GeneID" id="112491054"/>
<dbReference type="Proteomes" id="UP001652623">
    <property type="component" value="Chromosome 8"/>
</dbReference>
<name>A0A6P6G222_ZIZJJ</name>
<dbReference type="InParanoid" id="A0A6P6G222"/>
<dbReference type="InterPro" id="IPR029472">
    <property type="entry name" value="Copia-like_N"/>
</dbReference>
<dbReference type="AlphaFoldDB" id="A0A6P6G222"/>
<evidence type="ECO:0000313" key="3">
    <source>
        <dbReference type="RefSeq" id="XP_024927810.2"/>
    </source>
</evidence>
<dbReference type="RefSeq" id="XP_024927810.2">
    <property type="nucleotide sequence ID" value="XM_025072042.3"/>
</dbReference>
<evidence type="ECO:0000259" key="1">
    <source>
        <dbReference type="Pfam" id="PF14244"/>
    </source>
</evidence>